<protein>
    <submittedName>
        <fullName evidence="4">Haloacid dehalogenase-like hydrolase family/ NHL repeat</fullName>
    </submittedName>
</protein>
<evidence type="ECO:0000256" key="3">
    <source>
        <dbReference type="SAM" id="SignalP"/>
    </source>
</evidence>
<accession>A0A132NXM0</accession>
<reference evidence="4 5" key="1">
    <citation type="journal article" date="2015" name="Mol. Biochem. Parasitol.">
        <title>Identification of polymorphic genes for use in assemblage B genotyping assays through comparative genomics of multiple assemblage B Giardia duodenalis isolates.</title>
        <authorList>
            <person name="Wielinga C."/>
            <person name="Thompson R.C."/>
            <person name="Monis P."/>
            <person name="Ryan U."/>
        </authorList>
    </citation>
    <scope>NUCLEOTIDE SEQUENCE [LARGE SCALE GENOMIC DNA]</scope>
    <source>
        <strain evidence="4 5">BAH15c1</strain>
    </source>
</reference>
<evidence type="ECO:0000256" key="1">
    <source>
        <dbReference type="ARBA" id="ARBA00022737"/>
    </source>
</evidence>
<keyword evidence="4" id="KW-0378">Hydrolase</keyword>
<dbReference type="EMBL" id="JXTI01000022">
    <property type="protein sequence ID" value="KWX14819.1"/>
    <property type="molecule type" value="Genomic_DNA"/>
</dbReference>
<dbReference type="Gene3D" id="2.120.10.30">
    <property type="entry name" value="TolB, C-terminal domain"/>
    <property type="match status" value="2"/>
</dbReference>
<name>A0A132NXM0_GIAIN</name>
<dbReference type="Proteomes" id="UP000070089">
    <property type="component" value="Unassembled WGS sequence"/>
</dbReference>
<evidence type="ECO:0000313" key="4">
    <source>
        <dbReference type="EMBL" id="KWX14819.1"/>
    </source>
</evidence>
<feature type="chain" id="PRO_5007800105" evidence="3">
    <location>
        <begin position="25"/>
        <end position="998"/>
    </location>
</feature>
<feature type="region of interest" description="Disordered" evidence="2">
    <location>
        <begin position="532"/>
        <end position="577"/>
    </location>
</feature>
<keyword evidence="1" id="KW-0677">Repeat</keyword>
<dbReference type="AlphaFoldDB" id="A0A132NXM0"/>
<dbReference type="InterPro" id="IPR011042">
    <property type="entry name" value="6-blade_b-propeller_TolB-like"/>
</dbReference>
<gene>
    <name evidence="4" type="ORF">QR46_1180</name>
</gene>
<proteinExistence type="predicted"/>
<evidence type="ECO:0000313" key="5">
    <source>
        <dbReference type="Proteomes" id="UP000070089"/>
    </source>
</evidence>
<evidence type="ECO:0000256" key="2">
    <source>
        <dbReference type="SAM" id="MobiDB-lite"/>
    </source>
</evidence>
<comment type="caution">
    <text evidence="4">The sequence shown here is derived from an EMBL/GenBank/DDBJ whole genome shotgun (WGS) entry which is preliminary data.</text>
</comment>
<keyword evidence="3" id="KW-0732">Signal</keyword>
<dbReference type="PANTHER" id="PTHR46388">
    <property type="entry name" value="NHL REPEAT-CONTAINING PROTEIN 2"/>
    <property type="match status" value="1"/>
</dbReference>
<dbReference type="InterPro" id="IPR001258">
    <property type="entry name" value="NHL_repeat"/>
</dbReference>
<dbReference type="SUPFAM" id="SSF101898">
    <property type="entry name" value="NHL repeat"/>
    <property type="match status" value="1"/>
</dbReference>
<dbReference type="Pfam" id="PF01436">
    <property type="entry name" value="NHL"/>
    <property type="match status" value="1"/>
</dbReference>
<feature type="compositionally biased region" description="Polar residues" evidence="2">
    <location>
        <begin position="555"/>
        <end position="577"/>
    </location>
</feature>
<dbReference type="GO" id="GO:0016787">
    <property type="term" value="F:hydrolase activity"/>
    <property type="evidence" value="ECO:0007669"/>
    <property type="project" value="UniProtKB-KW"/>
</dbReference>
<dbReference type="VEuPathDB" id="GiardiaDB:QR46_1180"/>
<dbReference type="OrthoDB" id="273823at2759"/>
<feature type="signal peptide" evidence="3">
    <location>
        <begin position="1"/>
        <end position="24"/>
    </location>
</feature>
<dbReference type="PANTHER" id="PTHR46388:SF2">
    <property type="entry name" value="NHL REPEAT-CONTAINING PROTEIN 2"/>
    <property type="match status" value="1"/>
</dbReference>
<organism evidence="4 5">
    <name type="scientific">Giardia duodenalis assemblage B</name>
    <dbReference type="NCBI Taxonomy" id="1394984"/>
    <lineage>
        <taxon>Eukaryota</taxon>
        <taxon>Metamonada</taxon>
        <taxon>Diplomonadida</taxon>
        <taxon>Hexamitidae</taxon>
        <taxon>Giardiinae</taxon>
        <taxon>Giardia</taxon>
    </lineage>
</organism>
<sequence length="998" mass="107824">MPGSTRAIRFPNLLSRLLIIPCETLLILWTIDKKPMQICSRFSNYTTETIAGSCNKGLSDGVLLTASFNGPCALEQLANGVVMVSDSLNDCLRLVDLDSGHVSTLDASGTSGFQMSILAPRGLCKIMINGVNGILLSDSGHNRLVFINGETGHCDHLAGTGEAAHLDGGFSQAAFNSPHSVVSDPVNGIIYLTDTKNHCIRTLSLATRKVRTLAGTPGVFGYRDGLNPLFNEPLGLVLTEDSNIIVCDSKNGALRHISRENGETITLVGRPNSAVFATRCTYSYRNSIANQRYLSQRRTGVGNYASFRFELPYSLAFVDDVLLISDAGSGRLYALDSHFEAVHCLNDQASGRGYLDGPLKAAMFKAPAGLSKCGLNILVTDMETNCIRSLFPMSVKTHQSFTSGPHNTQGKENEELTSANESLLAVQSLANAAHGSVGLQSKAITSGPASRLSRVAEGSSCDLSDALVALIEPSTLQYTMDRHLVDEDLSTKDGAHTPSYVKGFLDDPYPVSGFNLELFDVLIRYFLSASTPSPPDRPPYKPADKPTPARVASNLAVSTRSAPTRTSSNSRTPRDSTINISLHGGEYTMRTVIEVCTILSSRIFDMSSQTYSVYGKKLAKYLTSFNPLLFLSKVSMDGKEQTLLEHNKKGLLKGLAMATNAPVFTCNLLSEDGLRAEYLVITGRRGARVFVVEPKTASFVMDLTVGFLVDSLFINCFNTAELIFHHYSLKKSEADVEDVDAQKTTYLDDLLPEKGDKGAMTSNTRPRVSRLKAIKANLANESSMNVSSTMTVSDGEDNCPDAESFESDSTMFTAFDAIKPQEKLTEMMNLSIDTTTFLSATCGLFDYSPHHSIGECSIKIPVSTGASGEERSVFVVPVSQTLFSKRYGVTPGDSSCYEVVIYSSIIGHQVTERHAAKITADKIKLCDYAELRIPYMIARSPAAFKSFTAKAAEAQEASSLPPDVGRLERNIILGVGATIAGSACAGKPLRDKILEPLD</sequence>